<dbReference type="GO" id="GO:0016491">
    <property type="term" value="F:oxidoreductase activity"/>
    <property type="evidence" value="ECO:0007669"/>
    <property type="project" value="UniProtKB-KW"/>
</dbReference>
<dbReference type="InterPro" id="IPR050231">
    <property type="entry name" value="Iron_ascorbate_oxido_reductase"/>
</dbReference>
<dbReference type="Proteomes" id="UP000799537">
    <property type="component" value="Unassembled WGS sequence"/>
</dbReference>
<keyword evidence="2" id="KW-0560">Oxidoreductase</keyword>
<comment type="similarity">
    <text evidence="1 2">Belongs to the iron/ascorbate-dependent oxidoreductase family.</text>
</comment>
<sequence>MGSYEEGTFTVPTIDLSEYLRQPNSECAEDVIEQIRNACATSGFFQLVGHNVPGALQQEAFAAAKAFFSLSDADKHKLRGKPGRGYEVIGTQFLEPGKQADLKEGFFVGHEIAGLESSTLPFREPNVWPHEEQIPGSQFKEPLLKYHGALLQLSLIIMRVLATGMKGFDTTVFADFCHEPIASLRLLHYPPHPDSDDETLVGTGAHTDFGAITLLLQDDKSGLQVLNQASNKWFDVVPQKGAYVVNVGDMLDVWTGGAYKSTVHRVINKSGGDRYSIPFFLDGNPDCTIRPLAEETGPWKIKPFTVQEHMMSRYAASYT</sequence>
<dbReference type="SUPFAM" id="SSF51197">
    <property type="entry name" value="Clavaminate synthase-like"/>
    <property type="match status" value="1"/>
</dbReference>
<feature type="domain" description="Fe2OG dioxygenase" evidence="3">
    <location>
        <begin position="180"/>
        <end position="283"/>
    </location>
</feature>
<dbReference type="AlphaFoldDB" id="A0A6A6CSA1"/>
<proteinExistence type="inferred from homology"/>
<gene>
    <name evidence="4" type="ORF">M409DRAFT_20719</name>
</gene>
<evidence type="ECO:0000256" key="2">
    <source>
        <dbReference type="RuleBase" id="RU003682"/>
    </source>
</evidence>
<dbReference type="GeneID" id="54558790"/>
<evidence type="ECO:0000256" key="1">
    <source>
        <dbReference type="ARBA" id="ARBA00008056"/>
    </source>
</evidence>
<evidence type="ECO:0000313" key="4">
    <source>
        <dbReference type="EMBL" id="KAF2168702.1"/>
    </source>
</evidence>
<organism evidence="4 5">
    <name type="scientific">Zasmidium cellare ATCC 36951</name>
    <dbReference type="NCBI Taxonomy" id="1080233"/>
    <lineage>
        <taxon>Eukaryota</taxon>
        <taxon>Fungi</taxon>
        <taxon>Dikarya</taxon>
        <taxon>Ascomycota</taxon>
        <taxon>Pezizomycotina</taxon>
        <taxon>Dothideomycetes</taxon>
        <taxon>Dothideomycetidae</taxon>
        <taxon>Mycosphaerellales</taxon>
        <taxon>Mycosphaerellaceae</taxon>
        <taxon>Zasmidium</taxon>
    </lineage>
</organism>
<dbReference type="OrthoDB" id="288590at2759"/>
<keyword evidence="5" id="KW-1185">Reference proteome</keyword>
<dbReference type="Pfam" id="PF14226">
    <property type="entry name" value="DIOX_N"/>
    <property type="match status" value="1"/>
</dbReference>
<accession>A0A6A6CSA1</accession>
<dbReference type="PRINTS" id="PR00682">
    <property type="entry name" value="IPNSYNTHASE"/>
</dbReference>
<dbReference type="InterPro" id="IPR026992">
    <property type="entry name" value="DIOX_N"/>
</dbReference>
<dbReference type="Gene3D" id="2.60.120.330">
    <property type="entry name" value="B-lactam Antibiotic, Isopenicillin N Synthase, Chain"/>
    <property type="match status" value="1"/>
</dbReference>
<keyword evidence="2" id="KW-0479">Metal-binding</keyword>
<evidence type="ECO:0000313" key="5">
    <source>
        <dbReference type="Proteomes" id="UP000799537"/>
    </source>
</evidence>
<evidence type="ECO:0000259" key="3">
    <source>
        <dbReference type="PROSITE" id="PS51471"/>
    </source>
</evidence>
<dbReference type="Pfam" id="PF03171">
    <property type="entry name" value="2OG-FeII_Oxy"/>
    <property type="match status" value="1"/>
</dbReference>
<dbReference type="GO" id="GO:0046872">
    <property type="term" value="F:metal ion binding"/>
    <property type="evidence" value="ECO:0007669"/>
    <property type="project" value="UniProtKB-KW"/>
</dbReference>
<dbReference type="InterPro" id="IPR005123">
    <property type="entry name" value="Oxoglu/Fe-dep_dioxygenase_dom"/>
</dbReference>
<reference evidence="4" key="1">
    <citation type="journal article" date="2020" name="Stud. Mycol.">
        <title>101 Dothideomycetes genomes: a test case for predicting lifestyles and emergence of pathogens.</title>
        <authorList>
            <person name="Haridas S."/>
            <person name="Albert R."/>
            <person name="Binder M."/>
            <person name="Bloem J."/>
            <person name="Labutti K."/>
            <person name="Salamov A."/>
            <person name="Andreopoulos B."/>
            <person name="Baker S."/>
            <person name="Barry K."/>
            <person name="Bills G."/>
            <person name="Bluhm B."/>
            <person name="Cannon C."/>
            <person name="Castanera R."/>
            <person name="Culley D."/>
            <person name="Daum C."/>
            <person name="Ezra D."/>
            <person name="Gonzalez J."/>
            <person name="Henrissat B."/>
            <person name="Kuo A."/>
            <person name="Liang C."/>
            <person name="Lipzen A."/>
            <person name="Lutzoni F."/>
            <person name="Magnuson J."/>
            <person name="Mondo S."/>
            <person name="Nolan M."/>
            <person name="Ohm R."/>
            <person name="Pangilinan J."/>
            <person name="Park H.-J."/>
            <person name="Ramirez L."/>
            <person name="Alfaro M."/>
            <person name="Sun H."/>
            <person name="Tritt A."/>
            <person name="Yoshinaga Y."/>
            <person name="Zwiers L.-H."/>
            <person name="Turgeon B."/>
            <person name="Goodwin S."/>
            <person name="Spatafora J."/>
            <person name="Crous P."/>
            <person name="Grigoriev I."/>
        </authorList>
    </citation>
    <scope>NUCLEOTIDE SEQUENCE</scope>
    <source>
        <strain evidence="4">ATCC 36951</strain>
    </source>
</reference>
<dbReference type="GO" id="GO:0044283">
    <property type="term" value="P:small molecule biosynthetic process"/>
    <property type="evidence" value="ECO:0007669"/>
    <property type="project" value="UniProtKB-ARBA"/>
</dbReference>
<dbReference type="EMBL" id="ML993589">
    <property type="protein sequence ID" value="KAF2168702.1"/>
    <property type="molecule type" value="Genomic_DNA"/>
</dbReference>
<dbReference type="PANTHER" id="PTHR47990">
    <property type="entry name" value="2-OXOGLUTARATE (2OG) AND FE(II)-DEPENDENT OXYGENASE SUPERFAMILY PROTEIN-RELATED"/>
    <property type="match status" value="1"/>
</dbReference>
<dbReference type="InterPro" id="IPR027443">
    <property type="entry name" value="IPNS-like_sf"/>
</dbReference>
<name>A0A6A6CSA1_ZASCE</name>
<protein>
    <recommendedName>
        <fullName evidence="3">Fe2OG dioxygenase domain-containing protein</fullName>
    </recommendedName>
</protein>
<dbReference type="PROSITE" id="PS51471">
    <property type="entry name" value="FE2OG_OXY"/>
    <property type="match status" value="1"/>
</dbReference>
<dbReference type="InterPro" id="IPR044861">
    <property type="entry name" value="IPNS-like_FE2OG_OXY"/>
</dbReference>
<keyword evidence="2" id="KW-0408">Iron</keyword>
<dbReference type="RefSeq" id="XP_033669591.1">
    <property type="nucleotide sequence ID" value="XM_033805518.1"/>
</dbReference>